<keyword evidence="5" id="KW-0812">Transmembrane</keyword>
<dbReference type="SMART" id="SM00191">
    <property type="entry name" value="Int_alpha"/>
    <property type="match status" value="1"/>
</dbReference>
<dbReference type="AlphaFoldDB" id="A0ABD3MQH6"/>
<dbReference type="InterPro" id="IPR028994">
    <property type="entry name" value="Integrin_alpha_N"/>
</dbReference>
<keyword evidence="2" id="KW-0677">Repeat</keyword>
<evidence type="ECO:0000256" key="4">
    <source>
        <dbReference type="PROSITE-ProRule" id="PRU00803"/>
    </source>
</evidence>
<keyword evidence="1" id="KW-0732">Signal</keyword>
<dbReference type="PROSITE" id="PS51470">
    <property type="entry name" value="FG_GAP"/>
    <property type="match status" value="1"/>
</dbReference>
<keyword evidence="7" id="KW-1185">Reference proteome</keyword>
<accession>A0ABD3MQH6</accession>
<feature type="transmembrane region" description="Helical" evidence="5">
    <location>
        <begin position="94"/>
        <end position="117"/>
    </location>
</feature>
<evidence type="ECO:0000256" key="5">
    <source>
        <dbReference type="SAM" id="Phobius"/>
    </source>
</evidence>
<reference evidence="6 7" key="1">
    <citation type="submission" date="2024-10" db="EMBL/GenBank/DDBJ databases">
        <title>Updated reference genomes for cyclostephanoid diatoms.</title>
        <authorList>
            <person name="Roberts W.R."/>
            <person name="Alverson A.J."/>
        </authorList>
    </citation>
    <scope>NUCLEOTIDE SEQUENCE [LARGE SCALE GENOMIC DNA]</scope>
    <source>
        <strain evidence="6 7">AJA010-31</strain>
    </source>
</reference>
<organism evidence="6 7">
    <name type="scientific">Cyclotella atomus</name>
    <dbReference type="NCBI Taxonomy" id="382360"/>
    <lineage>
        <taxon>Eukaryota</taxon>
        <taxon>Sar</taxon>
        <taxon>Stramenopiles</taxon>
        <taxon>Ochrophyta</taxon>
        <taxon>Bacillariophyta</taxon>
        <taxon>Coscinodiscophyceae</taxon>
        <taxon>Thalassiosirophycidae</taxon>
        <taxon>Stephanodiscales</taxon>
        <taxon>Stephanodiscaceae</taxon>
        <taxon>Cyclotella</taxon>
    </lineage>
</organism>
<name>A0ABD3MQH6_9STRA</name>
<protein>
    <submittedName>
        <fullName evidence="6">Uncharacterized protein</fullName>
    </submittedName>
</protein>
<dbReference type="InterPro" id="IPR013519">
    <property type="entry name" value="Int_alpha_beta-p"/>
</dbReference>
<feature type="repeat" description="FG-GAP" evidence="4">
    <location>
        <begin position="308"/>
        <end position="360"/>
    </location>
</feature>
<evidence type="ECO:0000313" key="6">
    <source>
        <dbReference type="EMBL" id="KAL3765158.1"/>
    </source>
</evidence>
<dbReference type="EMBL" id="JALLPJ020001407">
    <property type="protein sequence ID" value="KAL3765158.1"/>
    <property type="molecule type" value="Genomic_DNA"/>
</dbReference>
<evidence type="ECO:0000256" key="1">
    <source>
        <dbReference type="ARBA" id="ARBA00022729"/>
    </source>
</evidence>
<sequence length="567" mass="63229">MSHKSYDAQEIEQKLIHQIRNSIELNNMMDESTPPSSGINKHASSLYMDEIELGPDYSPNNSSPPAITVLNMDRQGNYLDDKKGNKHGRYYRNLVGPIAAFVMGILFMSAIVAIVVASTGKKKMNEVAIVETSQFQAAPAVPAAAVPEDTKGKIENKPEEDFAVLLDEDEEPDDYDDEFDQEGDDYDDEFDQEADDMDYNDEMVCEPTINLKEELFPESIPTIASDGDTIVVKHGKKLNFYESDRTQTYSYLSLPQTHARSTNSFESEDMTLALDGDTSVMGHYLRDGETGAVYVLTDNGEGARTKTQVIVAPEDVDDGGMFGFSVDIHDDRLIVGAPLGYGEGAGSAYIYEQDDEGTWELAQIFPPDEEDGPDDSFVMFGESVAIHKDRAAVSGYNEYDEVTVFIYEYSAVSDTWTEIDDVIVDKHCQDCEGVGVVVSFRDDGGLFISYPRKNEISYLVPTSFENGGEYVLQQKIHIDEDVDMDQVQVGGILMVVGVTDEDDTNLVFVYSQSDDDDKWVKVDEIELPPNEEFDPDTDYIDLALSSTNLIVNYGDDRLIWYTFDGCE</sequence>
<evidence type="ECO:0000256" key="2">
    <source>
        <dbReference type="ARBA" id="ARBA00022737"/>
    </source>
</evidence>
<dbReference type="PANTHER" id="PTHR36220:SF1">
    <property type="entry name" value="GAMMA TUBULIN COMPLEX COMPONENT C-TERMINAL DOMAIN-CONTAINING PROTEIN"/>
    <property type="match status" value="1"/>
</dbReference>
<proteinExistence type="predicted"/>
<keyword evidence="5" id="KW-0472">Membrane</keyword>
<dbReference type="Pfam" id="PF14312">
    <property type="entry name" value="FG-GAP_2"/>
    <property type="match status" value="1"/>
</dbReference>
<dbReference type="InterPro" id="IPR013517">
    <property type="entry name" value="FG-GAP"/>
</dbReference>
<gene>
    <name evidence="6" type="ORF">ACHAWO_004336</name>
</gene>
<keyword evidence="5" id="KW-1133">Transmembrane helix</keyword>
<dbReference type="Proteomes" id="UP001530400">
    <property type="component" value="Unassembled WGS sequence"/>
</dbReference>
<dbReference type="Gene3D" id="2.130.10.130">
    <property type="entry name" value="Integrin alpha, N-terminal"/>
    <property type="match status" value="1"/>
</dbReference>
<dbReference type="SUPFAM" id="SSF69318">
    <property type="entry name" value="Integrin alpha N-terminal domain"/>
    <property type="match status" value="1"/>
</dbReference>
<dbReference type="PANTHER" id="PTHR36220">
    <property type="entry name" value="UNNAMED PRODUCT"/>
    <property type="match status" value="1"/>
</dbReference>
<keyword evidence="3" id="KW-0325">Glycoprotein</keyword>
<evidence type="ECO:0000313" key="7">
    <source>
        <dbReference type="Proteomes" id="UP001530400"/>
    </source>
</evidence>
<evidence type="ECO:0000256" key="3">
    <source>
        <dbReference type="ARBA" id="ARBA00023180"/>
    </source>
</evidence>
<comment type="caution">
    <text evidence="6">The sequence shown here is derived from an EMBL/GenBank/DDBJ whole genome shotgun (WGS) entry which is preliminary data.</text>
</comment>